<dbReference type="GO" id="GO:0006508">
    <property type="term" value="P:proteolysis"/>
    <property type="evidence" value="ECO:0007669"/>
    <property type="project" value="UniProtKB-KW"/>
</dbReference>
<sequence>MHFFKRAGAFAAAAALLPLINALPTPQDEARPKPGPGNVDVSDRYIVTLKDGVNAQQHLSFVRDIHAQAMNKRDDARVFAGVDQQYDDVAGYNGYAGHFDKSVIDQLKSHADVEAVEADQIYTTFQVVEQAHATEGLDLISHRKDTNKDNYDYDSSAGSGTYGYVVDTGINLQHKDFEGRASNGYNAVKGVAFKDTAGHGTHVAGTMVSKTYGVAKKAHVIAVKVFDGESGSTSAIMDGYGWAVKDIIKNKRQGHASINMSLGGGFSQAFNKAVDSAYSKGVTTVVAAGNENADASKTSPASAKGAIAVAATDMDRKRAKFSNFGKVVNVFAPGVNILSTWIGSSTATNKISGTSMASPHIAGLVLYLQGLKRLNDAKASRNYLDQIATGKVVSDPHGSPNLFAYNGSGK</sequence>
<dbReference type="Gene3D" id="3.30.70.80">
    <property type="entry name" value="Peptidase S8 propeptide/proteinase inhibitor I9"/>
    <property type="match status" value="1"/>
</dbReference>
<evidence type="ECO:0000256" key="1">
    <source>
        <dbReference type="ARBA" id="ARBA00011073"/>
    </source>
</evidence>
<dbReference type="PROSITE" id="PS00138">
    <property type="entry name" value="SUBTILASE_SER"/>
    <property type="match status" value="1"/>
</dbReference>
<dbReference type="Pfam" id="PF05922">
    <property type="entry name" value="Inhibitor_I9"/>
    <property type="match status" value="1"/>
</dbReference>
<reference evidence="10" key="1">
    <citation type="journal article" date="2020" name="Stud. Mycol.">
        <title>101 Dothideomycetes genomes: a test case for predicting lifestyles and emergence of pathogens.</title>
        <authorList>
            <person name="Haridas S."/>
            <person name="Albert R."/>
            <person name="Binder M."/>
            <person name="Bloem J."/>
            <person name="Labutti K."/>
            <person name="Salamov A."/>
            <person name="Andreopoulos B."/>
            <person name="Baker S."/>
            <person name="Barry K."/>
            <person name="Bills G."/>
            <person name="Bluhm B."/>
            <person name="Cannon C."/>
            <person name="Castanera R."/>
            <person name="Culley D."/>
            <person name="Daum C."/>
            <person name="Ezra D."/>
            <person name="Gonzalez J."/>
            <person name="Henrissat B."/>
            <person name="Kuo A."/>
            <person name="Liang C."/>
            <person name="Lipzen A."/>
            <person name="Lutzoni F."/>
            <person name="Magnuson J."/>
            <person name="Mondo S."/>
            <person name="Nolan M."/>
            <person name="Ohm R."/>
            <person name="Pangilinan J."/>
            <person name="Park H.-J."/>
            <person name="Ramirez L."/>
            <person name="Alfaro M."/>
            <person name="Sun H."/>
            <person name="Tritt A."/>
            <person name="Yoshinaga Y."/>
            <person name="Zwiers L.-H."/>
            <person name="Turgeon B."/>
            <person name="Goodwin S."/>
            <person name="Spatafora J."/>
            <person name="Crous P."/>
            <person name="Grigoriev I."/>
        </authorList>
    </citation>
    <scope>NUCLEOTIDE SEQUENCE</scope>
    <source>
        <strain evidence="10">CBS 260.36</strain>
    </source>
</reference>
<comment type="similarity">
    <text evidence="1 6">Belongs to the peptidase S8 family.</text>
</comment>
<dbReference type="GO" id="GO:0004252">
    <property type="term" value="F:serine-type endopeptidase activity"/>
    <property type="evidence" value="ECO:0007669"/>
    <property type="project" value="UniProtKB-UniRule"/>
</dbReference>
<dbReference type="SUPFAM" id="SSF54897">
    <property type="entry name" value="Protease propeptides/inhibitors"/>
    <property type="match status" value="1"/>
</dbReference>
<dbReference type="Gene3D" id="3.40.50.200">
    <property type="entry name" value="Peptidase S8/S53 domain"/>
    <property type="match status" value="1"/>
</dbReference>
<dbReference type="InterPro" id="IPR015500">
    <property type="entry name" value="Peptidase_S8_subtilisin-rel"/>
</dbReference>
<keyword evidence="3 7" id="KW-0732">Signal</keyword>
<dbReference type="InterPro" id="IPR036852">
    <property type="entry name" value="Peptidase_S8/S53_dom_sf"/>
</dbReference>
<dbReference type="InterPro" id="IPR000209">
    <property type="entry name" value="Peptidase_S8/S53_dom"/>
</dbReference>
<feature type="signal peptide" evidence="7">
    <location>
        <begin position="1"/>
        <end position="22"/>
    </location>
</feature>
<dbReference type="Proteomes" id="UP000799439">
    <property type="component" value="Unassembled WGS sequence"/>
</dbReference>
<feature type="domain" description="Inhibitor I9" evidence="9">
    <location>
        <begin position="44"/>
        <end position="124"/>
    </location>
</feature>
<organism evidence="10 11">
    <name type="scientific">Myriangium duriaei CBS 260.36</name>
    <dbReference type="NCBI Taxonomy" id="1168546"/>
    <lineage>
        <taxon>Eukaryota</taxon>
        <taxon>Fungi</taxon>
        <taxon>Dikarya</taxon>
        <taxon>Ascomycota</taxon>
        <taxon>Pezizomycotina</taxon>
        <taxon>Dothideomycetes</taxon>
        <taxon>Dothideomycetidae</taxon>
        <taxon>Myriangiales</taxon>
        <taxon>Myriangiaceae</taxon>
        <taxon>Myriangium</taxon>
    </lineage>
</organism>
<evidence type="ECO:0000259" key="8">
    <source>
        <dbReference type="Pfam" id="PF00082"/>
    </source>
</evidence>
<keyword evidence="5 6" id="KW-0720">Serine protease</keyword>
<dbReference type="SUPFAM" id="SSF52743">
    <property type="entry name" value="Subtilisin-like"/>
    <property type="match status" value="1"/>
</dbReference>
<dbReference type="PANTHER" id="PTHR43806:SF58">
    <property type="entry name" value="ALKALINE PROTEASE 1-RELATED"/>
    <property type="match status" value="1"/>
</dbReference>
<evidence type="ECO:0000256" key="5">
    <source>
        <dbReference type="ARBA" id="ARBA00022825"/>
    </source>
</evidence>
<protein>
    <submittedName>
        <fullName evidence="10">Alkaline proteinase</fullName>
    </submittedName>
</protein>
<evidence type="ECO:0000259" key="9">
    <source>
        <dbReference type="Pfam" id="PF05922"/>
    </source>
</evidence>
<dbReference type="InterPro" id="IPR022398">
    <property type="entry name" value="Peptidase_S8_His-AS"/>
</dbReference>
<feature type="chain" id="PRO_5040131126" evidence="7">
    <location>
        <begin position="23"/>
        <end position="410"/>
    </location>
</feature>
<dbReference type="InterPro" id="IPR050131">
    <property type="entry name" value="Peptidase_S8_subtilisin-like"/>
</dbReference>
<keyword evidence="11" id="KW-1185">Reference proteome</keyword>
<keyword evidence="4 6" id="KW-0378">Hydrolase</keyword>
<comment type="caution">
    <text evidence="10">The sequence shown here is derived from an EMBL/GenBank/DDBJ whole genome shotgun (WGS) entry which is preliminary data.</text>
</comment>
<feature type="active site" description="Charge relay system" evidence="6">
    <location>
        <position position="199"/>
    </location>
</feature>
<dbReference type="GO" id="GO:0005576">
    <property type="term" value="C:extracellular region"/>
    <property type="evidence" value="ECO:0007669"/>
    <property type="project" value="UniProtKB-ARBA"/>
</dbReference>
<evidence type="ECO:0000256" key="3">
    <source>
        <dbReference type="ARBA" id="ARBA00022729"/>
    </source>
</evidence>
<dbReference type="PROSITE" id="PS00137">
    <property type="entry name" value="SUBTILASE_HIS"/>
    <property type="match status" value="1"/>
</dbReference>
<dbReference type="InterPro" id="IPR034193">
    <property type="entry name" value="PCSK9_ProteinaseK-like"/>
</dbReference>
<dbReference type="FunFam" id="3.40.50.200:FF:000007">
    <property type="entry name" value="Subtilisin-like serine protease"/>
    <property type="match status" value="1"/>
</dbReference>
<evidence type="ECO:0000313" key="10">
    <source>
        <dbReference type="EMBL" id="KAF2154439.1"/>
    </source>
</evidence>
<feature type="active site" description="Charge relay system" evidence="6">
    <location>
        <position position="355"/>
    </location>
</feature>
<dbReference type="EMBL" id="ML996084">
    <property type="protein sequence ID" value="KAF2154439.1"/>
    <property type="molecule type" value="Genomic_DNA"/>
</dbReference>
<dbReference type="PRINTS" id="PR00723">
    <property type="entry name" value="SUBTILISIN"/>
</dbReference>
<evidence type="ECO:0000256" key="4">
    <source>
        <dbReference type="ARBA" id="ARBA00022801"/>
    </source>
</evidence>
<gene>
    <name evidence="10" type="ORF">K461DRAFT_239964</name>
</gene>
<dbReference type="OrthoDB" id="206201at2759"/>
<evidence type="ECO:0000256" key="6">
    <source>
        <dbReference type="PROSITE-ProRule" id="PRU01240"/>
    </source>
</evidence>
<name>A0A9P4MLQ1_9PEZI</name>
<dbReference type="InterPro" id="IPR037045">
    <property type="entry name" value="S8pro/Inhibitor_I9_sf"/>
</dbReference>
<feature type="domain" description="Peptidase S8/S53" evidence="8">
    <location>
        <begin position="165"/>
        <end position="370"/>
    </location>
</feature>
<dbReference type="Pfam" id="PF00082">
    <property type="entry name" value="Peptidase_S8"/>
    <property type="match status" value="1"/>
</dbReference>
<dbReference type="InterPro" id="IPR023828">
    <property type="entry name" value="Peptidase_S8_Ser-AS"/>
</dbReference>
<dbReference type="CDD" id="cd04077">
    <property type="entry name" value="Peptidases_S8_PCSK9_ProteinaseK_like"/>
    <property type="match status" value="1"/>
</dbReference>
<evidence type="ECO:0000313" key="11">
    <source>
        <dbReference type="Proteomes" id="UP000799439"/>
    </source>
</evidence>
<dbReference type="PANTHER" id="PTHR43806">
    <property type="entry name" value="PEPTIDASE S8"/>
    <property type="match status" value="1"/>
</dbReference>
<dbReference type="InterPro" id="IPR010259">
    <property type="entry name" value="S8pro/Inhibitor_I9"/>
</dbReference>
<evidence type="ECO:0000256" key="7">
    <source>
        <dbReference type="SAM" id="SignalP"/>
    </source>
</evidence>
<dbReference type="AlphaFoldDB" id="A0A9P4MLQ1"/>
<keyword evidence="2 6" id="KW-0645">Protease</keyword>
<dbReference type="PROSITE" id="PS51892">
    <property type="entry name" value="SUBTILASE"/>
    <property type="match status" value="1"/>
</dbReference>
<feature type="active site" description="Charge relay system" evidence="6">
    <location>
        <position position="167"/>
    </location>
</feature>
<proteinExistence type="inferred from homology"/>
<evidence type="ECO:0000256" key="2">
    <source>
        <dbReference type="ARBA" id="ARBA00022670"/>
    </source>
</evidence>
<accession>A0A9P4MLQ1</accession>